<feature type="compositionally biased region" description="Polar residues" evidence="1">
    <location>
        <begin position="17"/>
        <end position="27"/>
    </location>
</feature>
<dbReference type="AlphaFoldDB" id="A0A7D5ZAF2"/>
<dbReference type="EMBL" id="CP058952">
    <property type="protein sequence ID" value="QLI80044.1"/>
    <property type="molecule type" value="Genomic_DNA"/>
</dbReference>
<feature type="region of interest" description="Disordered" evidence="1">
    <location>
        <begin position="1"/>
        <end position="36"/>
    </location>
</feature>
<dbReference type="RefSeq" id="WP_180305655.1">
    <property type="nucleotide sequence ID" value="NZ_CP058952.1"/>
</dbReference>
<sequence length="59" mass="6423">MPSPSPTPTKPKVNPDLSATENCSVDNPNRDPEFCRPANLRNVYGLPLRPAAVQPKPAR</sequence>
<protein>
    <submittedName>
        <fullName evidence="2">Uncharacterized protein</fullName>
    </submittedName>
</protein>
<dbReference type="Proteomes" id="UP000510822">
    <property type="component" value="Chromosome"/>
</dbReference>
<evidence type="ECO:0000313" key="3">
    <source>
        <dbReference type="Proteomes" id="UP000510822"/>
    </source>
</evidence>
<name>A0A7D5ZAF2_9NEIS</name>
<gene>
    <name evidence="2" type="ORF">HZU75_00130</name>
</gene>
<dbReference type="KEGG" id="cfon:HZU75_00130"/>
<accession>A0A7D5ZAF2</accession>
<proteinExistence type="predicted"/>
<organism evidence="2 3">
    <name type="scientific">Chitinibacter fontanus</name>
    <dbReference type="NCBI Taxonomy" id="1737446"/>
    <lineage>
        <taxon>Bacteria</taxon>
        <taxon>Pseudomonadati</taxon>
        <taxon>Pseudomonadota</taxon>
        <taxon>Betaproteobacteria</taxon>
        <taxon>Neisseriales</taxon>
        <taxon>Chitinibacteraceae</taxon>
        <taxon>Chitinibacter</taxon>
    </lineage>
</organism>
<evidence type="ECO:0000313" key="2">
    <source>
        <dbReference type="EMBL" id="QLI80044.1"/>
    </source>
</evidence>
<evidence type="ECO:0000256" key="1">
    <source>
        <dbReference type="SAM" id="MobiDB-lite"/>
    </source>
</evidence>
<keyword evidence="3" id="KW-1185">Reference proteome</keyword>
<reference evidence="2 3" key="1">
    <citation type="journal article" date="2016" name="Int. J. Syst. Evol. Microbiol.">
        <title>Chitinibacter fontanus sp. nov., isolated from a spring.</title>
        <authorList>
            <person name="Sheu S.Y."/>
            <person name="Li Y.S."/>
            <person name="Young C.C."/>
            <person name="Chen W.M."/>
        </authorList>
    </citation>
    <scope>NUCLEOTIDE SEQUENCE [LARGE SCALE GENOMIC DNA]</scope>
    <source>
        <strain evidence="2 3">STM-7</strain>
    </source>
</reference>